<reference evidence="5" key="1">
    <citation type="submission" date="2020-12" db="EMBL/GenBank/DDBJ databases">
        <title>Marinomonas arctica sp. nov., a psychrotolerant bacterium isolated from the Arctic.</title>
        <authorList>
            <person name="Zhang Y."/>
        </authorList>
    </citation>
    <scope>NUCLEOTIDE SEQUENCE</scope>
    <source>
        <strain evidence="5">C1424</strain>
    </source>
</reference>
<evidence type="ECO:0000313" key="5">
    <source>
        <dbReference type="EMBL" id="MBJ7536369.1"/>
    </source>
</evidence>
<dbReference type="Proteomes" id="UP000628710">
    <property type="component" value="Unassembled WGS sequence"/>
</dbReference>
<dbReference type="InterPro" id="IPR036390">
    <property type="entry name" value="WH_DNA-bd_sf"/>
</dbReference>
<comment type="caution">
    <text evidence="5">The sequence shown here is derived from an EMBL/GenBank/DDBJ whole genome shotgun (WGS) entry which is preliminary data.</text>
</comment>
<dbReference type="PANTHER" id="PTHR33204:SF37">
    <property type="entry name" value="HTH-TYPE TRANSCRIPTIONAL REGULATOR YODB"/>
    <property type="match status" value="1"/>
</dbReference>
<evidence type="ECO:0000256" key="1">
    <source>
        <dbReference type="ARBA" id="ARBA00023015"/>
    </source>
</evidence>
<evidence type="ECO:0000256" key="2">
    <source>
        <dbReference type="ARBA" id="ARBA00023125"/>
    </source>
</evidence>
<accession>A0A934JLP7</accession>
<dbReference type="SUPFAM" id="SSF46785">
    <property type="entry name" value="Winged helix' DNA-binding domain"/>
    <property type="match status" value="1"/>
</dbReference>
<dbReference type="EMBL" id="JAEMNX010000001">
    <property type="protein sequence ID" value="MBJ7536369.1"/>
    <property type="molecule type" value="Genomic_DNA"/>
</dbReference>
<evidence type="ECO:0000259" key="4">
    <source>
        <dbReference type="PROSITE" id="PS51118"/>
    </source>
</evidence>
<dbReference type="RefSeq" id="WP_199466436.1">
    <property type="nucleotide sequence ID" value="NZ_JAEMNX010000001.1"/>
</dbReference>
<keyword evidence="1" id="KW-0805">Transcription regulation</keyword>
<keyword evidence="2" id="KW-0238">DNA-binding</keyword>
<sequence length="136" mass="15131">MEEKVNLVKEALSERYRRGDVLSDQCPAREVLKHISSRWGGLVLIALHEGDTFRFSELRRIIQGVSEKMLAQTLQVLEQDGLVLRTSFPVVPPHVEYSLTKLGSEAAVHVVGLANWIEENLSGILAGNKDSIEEAP</sequence>
<evidence type="ECO:0000256" key="3">
    <source>
        <dbReference type="ARBA" id="ARBA00023163"/>
    </source>
</evidence>
<dbReference type="PROSITE" id="PS51118">
    <property type="entry name" value="HTH_HXLR"/>
    <property type="match status" value="1"/>
</dbReference>
<keyword evidence="3" id="KW-0804">Transcription</keyword>
<dbReference type="GO" id="GO:0003677">
    <property type="term" value="F:DNA binding"/>
    <property type="evidence" value="ECO:0007669"/>
    <property type="project" value="UniProtKB-KW"/>
</dbReference>
<dbReference type="Pfam" id="PF01638">
    <property type="entry name" value="HxlR"/>
    <property type="match status" value="1"/>
</dbReference>
<dbReference type="InterPro" id="IPR002577">
    <property type="entry name" value="HTH_HxlR"/>
</dbReference>
<dbReference type="Gene3D" id="1.10.10.10">
    <property type="entry name" value="Winged helix-like DNA-binding domain superfamily/Winged helix DNA-binding domain"/>
    <property type="match status" value="1"/>
</dbReference>
<dbReference type="PANTHER" id="PTHR33204">
    <property type="entry name" value="TRANSCRIPTIONAL REGULATOR, MARR FAMILY"/>
    <property type="match status" value="1"/>
</dbReference>
<proteinExistence type="predicted"/>
<dbReference type="InterPro" id="IPR036388">
    <property type="entry name" value="WH-like_DNA-bd_sf"/>
</dbReference>
<protein>
    <submittedName>
        <fullName evidence="5">Helix-turn-helix transcriptional regulator</fullName>
    </submittedName>
</protein>
<evidence type="ECO:0000313" key="6">
    <source>
        <dbReference type="Proteomes" id="UP000628710"/>
    </source>
</evidence>
<organism evidence="5 6">
    <name type="scientific">Marinomonas transparens</name>
    <dbReference type="NCBI Taxonomy" id="2795388"/>
    <lineage>
        <taxon>Bacteria</taxon>
        <taxon>Pseudomonadati</taxon>
        <taxon>Pseudomonadota</taxon>
        <taxon>Gammaproteobacteria</taxon>
        <taxon>Oceanospirillales</taxon>
        <taxon>Oceanospirillaceae</taxon>
        <taxon>Marinomonas</taxon>
    </lineage>
</organism>
<feature type="domain" description="HTH hxlR-type" evidence="4">
    <location>
        <begin position="26"/>
        <end position="125"/>
    </location>
</feature>
<keyword evidence="6" id="KW-1185">Reference proteome</keyword>
<gene>
    <name evidence="5" type="ORF">I8J31_01600</name>
</gene>
<name>A0A934JLP7_9GAMM</name>
<dbReference type="AlphaFoldDB" id="A0A934JLP7"/>